<feature type="transmembrane region" description="Helical" evidence="1">
    <location>
        <begin position="89"/>
        <end position="109"/>
    </location>
</feature>
<sequence length="114" mass="12623">MVKALKFLKKKICSGCRKKIVENQGLSSVTIRRTPLDWKGGGNTKHRNENTYGNGRKTFSTLKGKLRDTPQYVGQRTQVFILTRVLSRLLLFVANVVSGQAVTAVIMAVEKGGD</sequence>
<keyword evidence="1" id="KW-1133">Transmembrane helix</keyword>
<keyword evidence="1" id="KW-0472">Membrane</keyword>
<evidence type="ECO:0000313" key="3">
    <source>
        <dbReference type="Proteomes" id="UP000606786"/>
    </source>
</evidence>
<dbReference type="Proteomes" id="UP000606786">
    <property type="component" value="Unassembled WGS sequence"/>
</dbReference>
<reference evidence="2" key="1">
    <citation type="submission" date="2020-11" db="EMBL/GenBank/DDBJ databases">
        <authorList>
            <person name="Whitehead M."/>
        </authorList>
    </citation>
    <scope>NUCLEOTIDE SEQUENCE</scope>
    <source>
        <strain evidence="2">EGII</strain>
    </source>
</reference>
<accession>A0A811V8A0</accession>
<gene>
    <name evidence="2" type="ORF">CCAP1982_LOCUS19648</name>
</gene>
<proteinExistence type="predicted"/>
<name>A0A811V8A0_CERCA</name>
<dbReference type="EMBL" id="CAJHJT010000056">
    <property type="protein sequence ID" value="CAD7011560.1"/>
    <property type="molecule type" value="Genomic_DNA"/>
</dbReference>
<evidence type="ECO:0000313" key="2">
    <source>
        <dbReference type="EMBL" id="CAD7011560.1"/>
    </source>
</evidence>
<organism evidence="2 3">
    <name type="scientific">Ceratitis capitata</name>
    <name type="common">Mediterranean fruit fly</name>
    <name type="synonym">Tephritis capitata</name>
    <dbReference type="NCBI Taxonomy" id="7213"/>
    <lineage>
        <taxon>Eukaryota</taxon>
        <taxon>Metazoa</taxon>
        <taxon>Ecdysozoa</taxon>
        <taxon>Arthropoda</taxon>
        <taxon>Hexapoda</taxon>
        <taxon>Insecta</taxon>
        <taxon>Pterygota</taxon>
        <taxon>Neoptera</taxon>
        <taxon>Endopterygota</taxon>
        <taxon>Diptera</taxon>
        <taxon>Brachycera</taxon>
        <taxon>Muscomorpha</taxon>
        <taxon>Tephritoidea</taxon>
        <taxon>Tephritidae</taxon>
        <taxon>Ceratitis</taxon>
        <taxon>Ceratitis</taxon>
    </lineage>
</organism>
<comment type="caution">
    <text evidence="2">The sequence shown here is derived from an EMBL/GenBank/DDBJ whole genome shotgun (WGS) entry which is preliminary data.</text>
</comment>
<dbReference type="AlphaFoldDB" id="A0A811V8A0"/>
<protein>
    <submittedName>
        <fullName evidence="2">(Mediterranean fruit fly) hypothetical protein</fullName>
    </submittedName>
</protein>
<keyword evidence="3" id="KW-1185">Reference proteome</keyword>
<evidence type="ECO:0000256" key="1">
    <source>
        <dbReference type="SAM" id="Phobius"/>
    </source>
</evidence>
<keyword evidence="1" id="KW-0812">Transmembrane</keyword>